<protein>
    <submittedName>
        <fullName evidence="1">Uncharacterized protein</fullName>
    </submittedName>
</protein>
<sequence>MSFGRIPHHKPNVEPYATTPADWCDKESWSLSCEALGISRVALPDRIDRAKETPALLKHLQIGS</sequence>
<evidence type="ECO:0000313" key="1">
    <source>
        <dbReference type="EMBL" id="PHQ33736.1"/>
    </source>
</evidence>
<proteinExistence type="predicted"/>
<dbReference type="AlphaFoldDB" id="A0A2G1W3Z1"/>
<evidence type="ECO:0000313" key="2">
    <source>
        <dbReference type="Proteomes" id="UP000225740"/>
    </source>
</evidence>
<accession>A0A2G1W3Z1</accession>
<comment type="caution">
    <text evidence="1">The sequence shown here is derived from an EMBL/GenBank/DDBJ whole genome shotgun (WGS) entry which is preliminary data.</text>
</comment>
<reference evidence="1 2" key="1">
    <citation type="submission" date="2017-06" db="EMBL/GenBank/DDBJ databases">
        <title>Description of Rhodopirellula bahusiensis sp. nov.</title>
        <authorList>
            <person name="Kizina J."/>
            <person name="Harder J."/>
        </authorList>
    </citation>
    <scope>NUCLEOTIDE SEQUENCE [LARGE SCALE GENOMIC DNA]</scope>
    <source>
        <strain evidence="1 2">SWK21</strain>
    </source>
</reference>
<organism evidence="1 2">
    <name type="scientific">Rhodopirellula bahusiensis</name>
    <dbReference type="NCBI Taxonomy" id="2014065"/>
    <lineage>
        <taxon>Bacteria</taxon>
        <taxon>Pseudomonadati</taxon>
        <taxon>Planctomycetota</taxon>
        <taxon>Planctomycetia</taxon>
        <taxon>Pirellulales</taxon>
        <taxon>Pirellulaceae</taxon>
        <taxon>Rhodopirellula</taxon>
    </lineage>
</organism>
<dbReference type="Proteomes" id="UP000225740">
    <property type="component" value="Unassembled WGS sequence"/>
</dbReference>
<keyword evidence="2" id="KW-1185">Reference proteome</keyword>
<name>A0A2G1W3Z1_9BACT</name>
<dbReference type="EMBL" id="NIZW01000015">
    <property type="protein sequence ID" value="PHQ33736.1"/>
    <property type="molecule type" value="Genomic_DNA"/>
</dbReference>
<gene>
    <name evidence="1" type="ORF">CEE69_19445</name>
</gene>